<feature type="region of interest" description="Disordered" evidence="1">
    <location>
        <begin position="64"/>
        <end position="86"/>
    </location>
</feature>
<comment type="caution">
    <text evidence="2">The sequence shown here is derived from an EMBL/GenBank/DDBJ whole genome shotgun (WGS) entry which is preliminary data.</text>
</comment>
<sequence>MIKSSGSCPGILPAVAEDEPYKVRHGDVDLNRLQWLENELEMFKGKMLEMRSAADTLSKEVRVSCRSPAPRGGDSLSTTDTSTPEEKVLESIKHVLREEECDRSQKGQKELMEEVRQLRQALRLESEARTQLSSKMEVVLTVAWPISTGSIQVVWWRHGSEAGPKSSEGICAAARAFPPRDDRAKGRDWQRHWRFVQVD</sequence>
<evidence type="ECO:0000313" key="2">
    <source>
        <dbReference type="EMBL" id="CAK9012333.1"/>
    </source>
</evidence>
<keyword evidence="3" id="KW-1185">Reference proteome</keyword>
<evidence type="ECO:0000256" key="1">
    <source>
        <dbReference type="SAM" id="MobiDB-lite"/>
    </source>
</evidence>
<accession>A0ABP0JDP7</accession>
<name>A0ABP0JDP7_9DINO</name>
<organism evidence="2 3">
    <name type="scientific">Durusdinium trenchii</name>
    <dbReference type="NCBI Taxonomy" id="1381693"/>
    <lineage>
        <taxon>Eukaryota</taxon>
        <taxon>Sar</taxon>
        <taxon>Alveolata</taxon>
        <taxon>Dinophyceae</taxon>
        <taxon>Suessiales</taxon>
        <taxon>Symbiodiniaceae</taxon>
        <taxon>Durusdinium</taxon>
    </lineage>
</organism>
<dbReference type="Proteomes" id="UP001642464">
    <property type="component" value="Unassembled WGS sequence"/>
</dbReference>
<evidence type="ECO:0000313" key="3">
    <source>
        <dbReference type="Proteomes" id="UP001642464"/>
    </source>
</evidence>
<protein>
    <submittedName>
        <fullName evidence="2">Uncharacterized protein</fullName>
    </submittedName>
</protein>
<gene>
    <name evidence="2" type="ORF">SCF082_LOCUS11479</name>
</gene>
<dbReference type="EMBL" id="CAXAMM010006781">
    <property type="protein sequence ID" value="CAK9012333.1"/>
    <property type="molecule type" value="Genomic_DNA"/>
</dbReference>
<reference evidence="2 3" key="1">
    <citation type="submission" date="2024-02" db="EMBL/GenBank/DDBJ databases">
        <authorList>
            <person name="Chen Y."/>
            <person name="Shah S."/>
            <person name="Dougan E. K."/>
            <person name="Thang M."/>
            <person name="Chan C."/>
        </authorList>
    </citation>
    <scope>NUCLEOTIDE SEQUENCE [LARGE SCALE GENOMIC DNA]</scope>
</reference>
<proteinExistence type="predicted"/>